<feature type="transmembrane region" description="Helical" evidence="1">
    <location>
        <begin position="90"/>
        <end position="110"/>
    </location>
</feature>
<feature type="transmembrane region" description="Helical" evidence="1">
    <location>
        <begin position="57"/>
        <end position="78"/>
    </location>
</feature>
<gene>
    <name evidence="2" type="ORF">GCM10022285_59620</name>
</gene>
<feature type="transmembrane region" description="Helical" evidence="1">
    <location>
        <begin position="25"/>
        <end position="45"/>
    </location>
</feature>
<dbReference type="RefSeq" id="WP_346158132.1">
    <property type="nucleotide sequence ID" value="NZ_BAABBU010000036.1"/>
</dbReference>
<sequence>MTDNVSGAAVRATRAGEDSRQRVDLVRWLAFNLVCAGGSLGLAWLGPVVPLPVPVRGVAFVLAVLVLPLATVLVPMLGLHQIPRRERKMAWQLVFPVIAGVALGVFGRAAGDHSALADRGEWVDAVVVSKEDSGTNHCDLRTTDGRAISPSLSEGDGCRNARTKGDELRVRYDPKGVAGPTEDRSADSYGGMLTALFLVAVLMGTWGGARQSTWDRQYGGR</sequence>
<feature type="transmembrane region" description="Helical" evidence="1">
    <location>
        <begin position="189"/>
        <end position="209"/>
    </location>
</feature>
<dbReference type="EMBL" id="BAABBU010000036">
    <property type="protein sequence ID" value="GAA4149956.1"/>
    <property type="molecule type" value="Genomic_DNA"/>
</dbReference>
<protein>
    <recommendedName>
        <fullName evidence="4">DUF3592 domain-containing protein</fullName>
    </recommendedName>
</protein>
<keyword evidence="1" id="KW-0812">Transmembrane</keyword>
<dbReference type="Proteomes" id="UP001501845">
    <property type="component" value="Unassembled WGS sequence"/>
</dbReference>
<comment type="caution">
    <text evidence="2">The sequence shown here is derived from an EMBL/GenBank/DDBJ whole genome shotgun (WGS) entry which is preliminary data.</text>
</comment>
<evidence type="ECO:0008006" key="4">
    <source>
        <dbReference type="Google" id="ProtNLM"/>
    </source>
</evidence>
<evidence type="ECO:0000313" key="2">
    <source>
        <dbReference type="EMBL" id="GAA4149956.1"/>
    </source>
</evidence>
<keyword evidence="1" id="KW-0472">Membrane</keyword>
<keyword evidence="1" id="KW-1133">Transmembrane helix</keyword>
<name>A0ABP7Z8D3_9ACTN</name>
<keyword evidence="3" id="KW-1185">Reference proteome</keyword>
<evidence type="ECO:0000256" key="1">
    <source>
        <dbReference type="SAM" id="Phobius"/>
    </source>
</evidence>
<reference evidence="3" key="1">
    <citation type="journal article" date="2019" name="Int. J. Syst. Evol. Microbiol.">
        <title>The Global Catalogue of Microorganisms (GCM) 10K type strain sequencing project: providing services to taxonomists for standard genome sequencing and annotation.</title>
        <authorList>
            <consortium name="The Broad Institute Genomics Platform"/>
            <consortium name="The Broad Institute Genome Sequencing Center for Infectious Disease"/>
            <person name="Wu L."/>
            <person name="Ma J."/>
        </authorList>
    </citation>
    <scope>NUCLEOTIDE SEQUENCE [LARGE SCALE GENOMIC DNA]</scope>
    <source>
        <strain evidence="3">JCM 17589</strain>
    </source>
</reference>
<evidence type="ECO:0000313" key="3">
    <source>
        <dbReference type="Proteomes" id="UP001501845"/>
    </source>
</evidence>
<organism evidence="2 3">
    <name type="scientific">Streptomyces tunisiensis</name>
    <dbReference type="NCBI Taxonomy" id="948699"/>
    <lineage>
        <taxon>Bacteria</taxon>
        <taxon>Bacillati</taxon>
        <taxon>Actinomycetota</taxon>
        <taxon>Actinomycetes</taxon>
        <taxon>Kitasatosporales</taxon>
        <taxon>Streptomycetaceae</taxon>
        <taxon>Streptomyces</taxon>
    </lineage>
</organism>
<proteinExistence type="predicted"/>
<accession>A0ABP7Z8D3</accession>